<dbReference type="InterPro" id="IPR025650">
    <property type="entry name" value="Alkyl-DHAP_Synthase"/>
</dbReference>
<accession>C0CRD2</accession>
<proteinExistence type="predicted"/>
<dbReference type="GO" id="GO:0050660">
    <property type="term" value="F:flavin adenine dinucleotide binding"/>
    <property type="evidence" value="ECO:0007669"/>
    <property type="project" value="InterPro"/>
</dbReference>
<name>C0CRD2_BLAHS</name>
<dbReference type="Pfam" id="PF02913">
    <property type="entry name" value="FAD-oxidase_C"/>
    <property type="match status" value="1"/>
</dbReference>
<dbReference type="eggNOG" id="COG0277">
    <property type="taxonomic scope" value="Bacteria"/>
</dbReference>
<sequence length="59" mass="6601">TIKAGGSMCHHHGVGKHRTHWIDKEHGSALYMVKKLKEAFDPNGIMNMGTILPYKGEKL</sequence>
<evidence type="ECO:0000256" key="1">
    <source>
        <dbReference type="ARBA" id="ARBA00022630"/>
    </source>
</evidence>
<dbReference type="GO" id="GO:0008610">
    <property type="term" value="P:lipid biosynthetic process"/>
    <property type="evidence" value="ECO:0007669"/>
    <property type="project" value="InterPro"/>
</dbReference>
<dbReference type="InterPro" id="IPR016164">
    <property type="entry name" value="FAD-linked_Oxase-like_C"/>
</dbReference>
<keyword evidence="1" id="KW-0285">Flavoprotein</keyword>
<evidence type="ECO:0000259" key="3">
    <source>
        <dbReference type="Pfam" id="PF02913"/>
    </source>
</evidence>
<dbReference type="GO" id="GO:0008609">
    <property type="term" value="F:alkylglycerone-phosphate synthase activity"/>
    <property type="evidence" value="ECO:0007669"/>
    <property type="project" value="InterPro"/>
</dbReference>
<feature type="domain" description="FAD-binding oxidoreductase/transferase type 4 C-terminal" evidence="3">
    <location>
        <begin position="1"/>
        <end position="49"/>
    </location>
</feature>
<evidence type="ECO:0000256" key="2">
    <source>
        <dbReference type="ARBA" id="ARBA00022827"/>
    </source>
</evidence>
<dbReference type="InterPro" id="IPR016171">
    <property type="entry name" value="Vanillyl_alc_oxidase_C-sub2"/>
</dbReference>
<keyword evidence="2" id="KW-0274">FAD</keyword>
<dbReference type="SUPFAM" id="SSF55103">
    <property type="entry name" value="FAD-linked oxidases, C-terminal domain"/>
    <property type="match status" value="1"/>
</dbReference>
<gene>
    <name evidence="4" type="ORF">RUMHYD_03446</name>
</gene>
<dbReference type="PANTHER" id="PTHR46568:SF1">
    <property type="entry name" value="ALKYLDIHYDROXYACETONEPHOSPHATE SYNTHASE, PEROXISOMAL"/>
    <property type="match status" value="1"/>
</dbReference>
<dbReference type="PATRIC" id="fig|476272.21.peg.122"/>
<dbReference type="AlphaFoldDB" id="C0CRD2"/>
<dbReference type="PANTHER" id="PTHR46568">
    <property type="entry name" value="ALKYLDIHYDROXYACETONEPHOSPHATE SYNTHASE, PEROXISOMAL"/>
    <property type="match status" value="1"/>
</dbReference>
<protein>
    <recommendedName>
        <fullName evidence="3">FAD-binding oxidoreductase/transferase type 4 C-terminal domain-containing protein</fullName>
    </recommendedName>
</protein>
<dbReference type="InterPro" id="IPR004113">
    <property type="entry name" value="FAD-bd_oxidored_4_C"/>
</dbReference>
<reference evidence="4 5" key="1">
    <citation type="submission" date="2009-01" db="EMBL/GenBank/DDBJ databases">
        <authorList>
            <person name="Fulton L."/>
            <person name="Clifton S."/>
            <person name="Fulton B."/>
            <person name="Xu J."/>
            <person name="Minx P."/>
            <person name="Pepin K.H."/>
            <person name="Johnson M."/>
            <person name="Bhonagiri V."/>
            <person name="Nash W.E."/>
            <person name="Mardis E.R."/>
            <person name="Wilson R.K."/>
        </authorList>
    </citation>
    <scope>NUCLEOTIDE SEQUENCE [LARGE SCALE GENOMIC DNA]</scope>
    <source>
        <strain evidence="5">DSM 10507 / JCM 14656 / S5a33</strain>
    </source>
</reference>
<comment type="caution">
    <text evidence="4">The sequence shown here is derived from an EMBL/GenBank/DDBJ whole genome shotgun (WGS) entry which is preliminary data.</text>
</comment>
<dbReference type="Gene3D" id="1.10.45.10">
    <property type="entry name" value="Vanillyl-alcohol Oxidase, Chain A, domain 4"/>
    <property type="match status" value="1"/>
</dbReference>
<evidence type="ECO:0000313" key="4">
    <source>
        <dbReference type="EMBL" id="EEG47676.1"/>
    </source>
</evidence>
<dbReference type="HOGENOM" id="CLU_3135711_0_0_9"/>
<feature type="non-terminal residue" evidence="4">
    <location>
        <position position="1"/>
    </location>
</feature>
<reference evidence="4 5" key="2">
    <citation type="submission" date="2009-02" db="EMBL/GenBank/DDBJ databases">
        <title>Draft genome sequence of Blautia hydrogenotrophica DSM 10507 (Ruminococcus hydrogenotrophicus DSM 10507).</title>
        <authorList>
            <person name="Sudarsanam P."/>
            <person name="Ley R."/>
            <person name="Guruge J."/>
            <person name="Turnbaugh P.J."/>
            <person name="Mahowald M."/>
            <person name="Liep D."/>
            <person name="Gordon J."/>
        </authorList>
    </citation>
    <scope>NUCLEOTIDE SEQUENCE [LARGE SCALE GENOMIC DNA]</scope>
    <source>
        <strain evidence="5">DSM 10507 / JCM 14656 / S5a33</strain>
    </source>
</reference>
<keyword evidence="5" id="KW-1185">Reference proteome</keyword>
<organism evidence="4 5">
    <name type="scientific">Blautia hydrogenotrophica (strain DSM 10507 / JCM 14656 / S5a33)</name>
    <name type="common">Ruminococcus hydrogenotrophicus</name>
    <dbReference type="NCBI Taxonomy" id="476272"/>
    <lineage>
        <taxon>Bacteria</taxon>
        <taxon>Bacillati</taxon>
        <taxon>Bacillota</taxon>
        <taxon>Clostridia</taxon>
        <taxon>Lachnospirales</taxon>
        <taxon>Lachnospiraceae</taxon>
        <taxon>Blautia</taxon>
    </lineage>
</organism>
<dbReference type="RefSeq" id="WP_005951803.1">
    <property type="nucleotide sequence ID" value="NZ_GG657688.1"/>
</dbReference>
<dbReference type="EMBL" id="ACBZ01000183">
    <property type="protein sequence ID" value="EEG47676.1"/>
    <property type="molecule type" value="Genomic_DNA"/>
</dbReference>
<dbReference type="Proteomes" id="UP000003100">
    <property type="component" value="Unassembled WGS sequence"/>
</dbReference>
<evidence type="ECO:0000313" key="5">
    <source>
        <dbReference type="Proteomes" id="UP000003100"/>
    </source>
</evidence>